<reference evidence="3 4" key="1">
    <citation type="submission" date="2012-06" db="EMBL/GenBank/DDBJ databases">
        <title>Draft genome sequence of Lactobacillus gigeriorum CRBIP 24.85T, isolated from chicken crop.</title>
        <authorList>
            <person name="Cousin S."/>
            <person name="Ma L."/>
            <person name="Creno S."/>
            <person name="Clermont D."/>
            <person name="Loux V."/>
            <person name="Bizet C."/>
            <person name="Bouchier C."/>
        </authorList>
    </citation>
    <scope>NUCLEOTIDE SEQUENCE [LARGE SCALE GENOMIC DNA]</scope>
    <source>
        <strain evidence="4">CRBIP 24.85T</strain>
    </source>
</reference>
<dbReference type="PROSITE" id="PS50943">
    <property type="entry name" value="HTH_CROC1"/>
    <property type="match status" value="1"/>
</dbReference>
<sequence>MARGELTPQEQEYKKRISSKLLKLQKQRNYKQIDIVRGSGIPASTLNGYLKGIALPTEKNLEKLASFFHVDKSEIDPRYSDSTAPNDSHPDIDDTLYYNGKEVPDKYKKIIKDLMDMDD</sequence>
<evidence type="ECO:0000256" key="1">
    <source>
        <dbReference type="SAM" id="MobiDB-lite"/>
    </source>
</evidence>
<feature type="region of interest" description="Disordered" evidence="1">
    <location>
        <begin position="76"/>
        <end position="97"/>
    </location>
</feature>
<feature type="domain" description="HTH cro/C1-type" evidence="2">
    <location>
        <begin position="21"/>
        <end position="75"/>
    </location>
</feature>
<dbReference type="RefSeq" id="WP_008473042.1">
    <property type="nucleotide sequence ID" value="NZ_CAKC01000044.1"/>
</dbReference>
<dbReference type="Gene3D" id="1.10.260.40">
    <property type="entry name" value="lambda repressor-like DNA-binding domains"/>
    <property type="match status" value="1"/>
</dbReference>
<name>I7K0M8_9LACO</name>
<dbReference type="InterPro" id="IPR001387">
    <property type="entry name" value="Cro/C1-type_HTH"/>
</dbReference>
<dbReference type="Proteomes" id="UP000009326">
    <property type="component" value="Unassembled WGS sequence"/>
</dbReference>
<dbReference type="InterPro" id="IPR010982">
    <property type="entry name" value="Lambda_DNA-bd_dom_sf"/>
</dbReference>
<dbReference type="EMBL" id="CAKC01000044">
    <property type="protein sequence ID" value="CCI86950.1"/>
    <property type="molecule type" value="Genomic_DNA"/>
</dbReference>
<dbReference type="Pfam" id="PF01381">
    <property type="entry name" value="HTH_3"/>
    <property type="match status" value="1"/>
</dbReference>
<gene>
    <name evidence="3" type="ORF">BN52_01195</name>
</gene>
<comment type="caution">
    <text evidence="3">The sequence shown here is derived from an EMBL/GenBank/DDBJ whole genome shotgun (WGS) entry which is preliminary data.</text>
</comment>
<evidence type="ECO:0000313" key="3">
    <source>
        <dbReference type="EMBL" id="CCI86950.1"/>
    </source>
</evidence>
<dbReference type="SUPFAM" id="SSF47413">
    <property type="entry name" value="lambda repressor-like DNA-binding domains"/>
    <property type="match status" value="1"/>
</dbReference>
<evidence type="ECO:0000259" key="2">
    <source>
        <dbReference type="PROSITE" id="PS50943"/>
    </source>
</evidence>
<protein>
    <recommendedName>
        <fullName evidence="2">HTH cro/C1-type domain-containing protein</fullName>
    </recommendedName>
</protein>
<dbReference type="AlphaFoldDB" id="I7K0M8"/>
<dbReference type="SMART" id="SM00530">
    <property type="entry name" value="HTH_XRE"/>
    <property type="match status" value="1"/>
</dbReference>
<proteinExistence type="predicted"/>
<accession>I7K0M8</accession>
<dbReference type="CDD" id="cd00093">
    <property type="entry name" value="HTH_XRE"/>
    <property type="match status" value="1"/>
</dbReference>
<evidence type="ECO:0000313" key="4">
    <source>
        <dbReference type="Proteomes" id="UP000009326"/>
    </source>
</evidence>
<organism evidence="3 4">
    <name type="scientific">Lactobacillus gigeriorum DSM 23908 = CRBIP 24.85</name>
    <dbReference type="NCBI Taxonomy" id="1423751"/>
    <lineage>
        <taxon>Bacteria</taxon>
        <taxon>Bacillati</taxon>
        <taxon>Bacillota</taxon>
        <taxon>Bacilli</taxon>
        <taxon>Lactobacillales</taxon>
        <taxon>Lactobacillaceae</taxon>
        <taxon>Lactobacillus</taxon>
    </lineage>
</organism>
<dbReference type="GO" id="GO:0003677">
    <property type="term" value="F:DNA binding"/>
    <property type="evidence" value="ECO:0007669"/>
    <property type="project" value="InterPro"/>
</dbReference>